<dbReference type="InterPro" id="IPR058163">
    <property type="entry name" value="LysR-type_TF_proteobact-type"/>
</dbReference>
<dbReference type="Proteomes" id="UP001374803">
    <property type="component" value="Chromosome"/>
</dbReference>
<comment type="similarity">
    <text evidence="1">Belongs to the LysR transcriptional regulatory family.</text>
</comment>
<proteinExistence type="inferred from homology"/>
<dbReference type="Gene3D" id="3.40.190.290">
    <property type="match status" value="1"/>
</dbReference>
<dbReference type="PANTHER" id="PTHR30537">
    <property type="entry name" value="HTH-TYPE TRANSCRIPTIONAL REGULATOR"/>
    <property type="match status" value="1"/>
</dbReference>
<sequence length="116" mass="13109">MAHPNLLRHAVRPRWTFHVNGESVMVDAGKALVANDVFALRDAALRGTGLVYLARYMVQPQIERGEMVEVLSDYDTDDVVLDAIYVRSRHNASKIQSFLDFLAEQLPKRLGLMNRG</sequence>
<dbReference type="EMBL" id="CP089983">
    <property type="protein sequence ID" value="WXB02951.1"/>
    <property type="molecule type" value="Genomic_DNA"/>
</dbReference>
<evidence type="ECO:0000313" key="3">
    <source>
        <dbReference type="EMBL" id="WXB02951.1"/>
    </source>
</evidence>
<dbReference type="RefSeq" id="WP_394832577.1">
    <property type="nucleotide sequence ID" value="NZ_CP089929.1"/>
</dbReference>
<organism evidence="3 4">
    <name type="scientific">Pendulispora rubella</name>
    <dbReference type="NCBI Taxonomy" id="2741070"/>
    <lineage>
        <taxon>Bacteria</taxon>
        <taxon>Pseudomonadati</taxon>
        <taxon>Myxococcota</taxon>
        <taxon>Myxococcia</taxon>
        <taxon>Myxococcales</taxon>
        <taxon>Sorangiineae</taxon>
        <taxon>Pendulisporaceae</taxon>
        <taxon>Pendulispora</taxon>
    </lineage>
</organism>
<name>A0ABZ2L129_9BACT</name>
<dbReference type="Pfam" id="PF03466">
    <property type="entry name" value="LysR_substrate"/>
    <property type="match status" value="1"/>
</dbReference>
<accession>A0ABZ2L129</accession>
<protein>
    <submittedName>
        <fullName evidence="3">LysR substrate-binding domain-containing protein</fullName>
    </submittedName>
</protein>
<evidence type="ECO:0000259" key="2">
    <source>
        <dbReference type="Pfam" id="PF03466"/>
    </source>
</evidence>
<keyword evidence="4" id="KW-1185">Reference proteome</keyword>
<evidence type="ECO:0000313" key="4">
    <source>
        <dbReference type="Proteomes" id="UP001374803"/>
    </source>
</evidence>
<evidence type="ECO:0000256" key="1">
    <source>
        <dbReference type="ARBA" id="ARBA00009437"/>
    </source>
</evidence>
<dbReference type="InterPro" id="IPR005119">
    <property type="entry name" value="LysR_subst-bd"/>
</dbReference>
<feature type="domain" description="LysR substrate-binding" evidence="2">
    <location>
        <begin position="8"/>
        <end position="106"/>
    </location>
</feature>
<reference evidence="3" key="1">
    <citation type="submission" date="2021-12" db="EMBL/GenBank/DDBJ databases">
        <title>Discovery of the Pendulisporaceae a myxobacterial family with distinct sporulation behavior and unique specialized metabolism.</title>
        <authorList>
            <person name="Garcia R."/>
            <person name="Popoff A."/>
            <person name="Bader C.D."/>
            <person name="Loehr J."/>
            <person name="Walesch S."/>
            <person name="Walt C."/>
            <person name="Boldt J."/>
            <person name="Bunk B."/>
            <person name="Haeckl F.J.F.P.J."/>
            <person name="Gunesch A.P."/>
            <person name="Birkelbach J."/>
            <person name="Nuebel U."/>
            <person name="Pietschmann T."/>
            <person name="Bach T."/>
            <person name="Mueller R."/>
        </authorList>
    </citation>
    <scope>NUCLEOTIDE SEQUENCE</scope>
    <source>
        <strain evidence="3">MSr11367</strain>
    </source>
</reference>
<dbReference type="PANTHER" id="PTHR30537:SF5">
    <property type="entry name" value="HTH-TYPE TRANSCRIPTIONAL ACTIVATOR TTDR-RELATED"/>
    <property type="match status" value="1"/>
</dbReference>
<dbReference type="SUPFAM" id="SSF53850">
    <property type="entry name" value="Periplasmic binding protein-like II"/>
    <property type="match status" value="1"/>
</dbReference>
<gene>
    <name evidence="3" type="ORF">LVJ94_39345</name>
</gene>